<name>A0A7G5EM51_9BURK</name>
<dbReference type="InterPro" id="IPR041304">
    <property type="entry name" value="AbiTii"/>
</dbReference>
<accession>A0A7G5EM51</accession>
<dbReference type="RefSeq" id="WP_182325277.1">
    <property type="nucleotide sequence ID" value="NZ_CP058554.1"/>
</dbReference>
<dbReference type="Proteomes" id="UP000515240">
    <property type="component" value="Chromosome"/>
</dbReference>
<dbReference type="AlphaFoldDB" id="A0A7G5EM51"/>
<reference evidence="2 3" key="1">
    <citation type="journal article" date="2020" name="G3 (Bethesda)">
        <title>CeMbio - The Caenorhabditis elegans Microbiome Resource.</title>
        <authorList>
            <person name="Dirksen P."/>
            <person name="Assie A."/>
            <person name="Zimmermann J."/>
            <person name="Zhang F."/>
            <person name="Tietje A.M."/>
            <person name="Marsh S.A."/>
            <person name="Felix M.A."/>
            <person name="Shapira M."/>
            <person name="Kaleta C."/>
            <person name="Schulenburg H."/>
            <person name="Samuel B."/>
        </authorList>
    </citation>
    <scope>NUCLEOTIDE SEQUENCE [LARGE SCALE GENOMIC DNA]</scope>
    <source>
        <strain evidence="2 3">BIGb0172</strain>
    </source>
</reference>
<feature type="domain" description="AbiTii" evidence="1">
    <location>
        <begin position="4"/>
        <end position="182"/>
    </location>
</feature>
<protein>
    <recommendedName>
        <fullName evidence="1">AbiTii domain-containing protein</fullName>
    </recommendedName>
</protein>
<dbReference type="KEGG" id="cpis:HS961_20750"/>
<sequence length="293" mass="31876">MPALVPELVNMASDPNVSTTDLLRRSLVVAHRLAVPELVDWITFELDGFRGNPIPPYREIIGRPQVLNPLQGYQPLMFPDVKWTTLFSKIKIKQSLPELEQLAKSETGVRVNYSAELEHKLRESLAIPLTPSVAISTVQIYGIVEQVRSRILKWALDLEVRGIIGEGMSFTPQEKQAVQQQHYHFGDVSGSQIQISSSGSTQTQANTQCTDIDALKGLMQALGAVLVNAKGDTADELRAELATLKAQAESPKPKWEIIKATARSIKTVAEGAGGSILAGLAQPHMANLLALAG</sequence>
<dbReference type="EMBL" id="CP058554">
    <property type="protein sequence ID" value="QMV75076.1"/>
    <property type="molecule type" value="Genomic_DNA"/>
</dbReference>
<keyword evidence="3" id="KW-1185">Reference proteome</keyword>
<dbReference type="Pfam" id="PF18864">
    <property type="entry name" value="AbiTii"/>
    <property type="match status" value="1"/>
</dbReference>
<gene>
    <name evidence="2" type="ORF">HS961_20750</name>
</gene>
<evidence type="ECO:0000313" key="3">
    <source>
        <dbReference type="Proteomes" id="UP000515240"/>
    </source>
</evidence>
<evidence type="ECO:0000259" key="1">
    <source>
        <dbReference type="Pfam" id="PF18864"/>
    </source>
</evidence>
<evidence type="ECO:0000313" key="2">
    <source>
        <dbReference type="EMBL" id="QMV75076.1"/>
    </source>
</evidence>
<proteinExistence type="predicted"/>
<organism evidence="2 3">
    <name type="scientific">Comamonas piscis</name>
    <dbReference type="NCBI Taxonomy" id="1562974"/>
    <lineage>
        <taxon>Bacteria</taxon>
        <taxon>Pseudomonadati</taxon>
        <taxon>Pseudomonadota</taxon>
        <taxon>Betaproteobacteria</taxon>
        <taxon>Burkholderiales</taxon>
        <taxon>Comamonadaceae</taxon>
        <taxon>Comamonas</taxon>
    </lineage>
</organism>